<sequence length="353" mass="39456">MILYRYIAKEILASTLAVSSVLLLVIVGSRFARFLGRAASGRLSLDSLGQLTLLYMPYAAQMIIPISFVLAIMLTFGRLYMESEMSVIQSSGVSQRKLLNLVLSLALVVAGITTLATLYVTPLTQQMSEVVIQEQQQRTGFESITPGQFIELGSQAVFARSSSEDQQTLQQVFIAQNDGETDELALAQRGFQQIADETLSRFLVLEQGHRYELPGDQNLEMTDLQFERYALRIGVHRPPTIEQEVEMLFLPDLLASSERAAAVELQWRLGLPLMVLIMVLIAMPLTRVNPRQGRFVALLPVLFLQMVFLTSLMSLQGTINKGQFPLYPGLWTIHGVFLLLGVLLCWRRGVFAK</sequence>
<comment type="function">
    <text evidence="1">Part of the ABC transporter complex LptBFG involved in the translocation of lipopolysaccharide (LPS) from the inner membrane to the outer membrane.</text>
</comment>
<feature type="transmembrane region" description="Helical" evidence="12">
    <location>
        <begin position="326"/>
        <end position="346"/>
    </location>
</feature>
<dbReference type="Proteomes" id="UP000199058">
    <property type="component" value="Unassembled WGS sequence"/>
</dbReference>
<keyword evidence="7" id="KW-0997">Cell inner membrane</keyword>
<evidence type="ECO:0000256" key="9">
    <source>
        <dbReference type="ARBA" id="ARBA00022989"/>
    </source>
</evidence>
<feature type="transmembrane region" description="Helical" evidence="12">
    <location>
        <begin position="98"/>
        <end position="120"/>
    </location>
</feature>
<dbReference type="EMBL" id="FOLH01000003">
    <property type="protein sequence ID" value="SFC18509.1"/>
    <property type="molecule type" value="Genomic_DNA"/>
</dbReference>
<feature type="transmembrane region" description="Helical" evidence="12">
    <location>
        <begin position="55"/>
        <end position="77"/>
    </location>
</feature>
<dbReference type="RefSeq" id="WP_177203516.1">
    <property type="nucleotide sequence ID" value="NZ_FOLH01000003.1"/>
</dbReference>
<evidence type="ECO:0000256" key="8">
    <source>
        <dbReference type="ARBA" id="ARBA00022692"/>
    </source>
</evidence>
<evidence type="ECO:0000256" key="7">
    <source>
        <dbReference type="ARBA" id="ARBA00022519"/>
    </source>
</evidence>
<evidence type="ECO:0000256" key="4">
    <source>
        <dbReference type="ARBA" id="ARBA00014213"/>
    </source>
</evidence>
<dbReference type="AlphaFoldDB" id="A0A1I1H2Z2"/>
<dbReference type="InterPro" id="IPR030922">
    <property type="entry name" value="LptF"/>
</dbReference>
<protein>
    <recommendedName>
        <fullName evidence="4">Lipopolysaccharide export system permease protein LptF</fullName>
    </recommendedName>
</protein>
<dbReference type="PANTHER" id="PTHR33529:SF7">
    <property type="entry name" value="LIPOPOLYSACCHARIDE EXPORT SYSTEM PERMEASE PROTEIN LPTF"/>
    <property type="match status" value="1"/>
</dbReference>
<evidence type="ECO:0000313" key="13">
    <source>
        <dbReference type="EMBL" id="SFC18509.1"/>
    </source>
</evidence>
<evidence type="ECO:0000313" key="14">
    <source>
        <dbReference type="Proteomes" id="UP000199058"/>
    </source>
</evidence>
<evidence type="ECO:0000256" key="3">
    <source>
        <dbReference type="ARBA" id="ARBA00007725"/>
    </source>
</evidence>
<dbReference type="GO" id="GO:0015920">
    <property type="term" value="P:lipopolysaccharide transport"/>
    <property type="evidence" value="ECO:0007669"/>
    <property type="project" value="TreeGrafter"/>
</dbReference>
<feature type="transmembrane region" description="Helical" evidence="12">
    <location>
        <begin position="265"/>
        <end position="283"/>
    </location>
</feature>
<keyword evidence="10 12" id="KW-0472">Membrane</keyword>
<keyword evidence="6" id="KW-1003">Cell membrane</keyword>
<comment type="similarity">
    <text evidence="3">Belongs to the LptF/LptG family.</text>
</comment>
<dbReference type="STRING" id="1122252.SAMN05660443_1783"/>
<organism evidence="13 14">
    <name type="scientific">Marinospirillum celere</name>
    <dbReference type="NCBI Taxonomy" id="1122252"/>
    <lineage>
        <taxon>Bacteria</taxon>
        <taxon>Pseudomonadati</taxon>
        <taxon>Pseudomonadota</taxon>
        <taxon>Gammaproteobacteria</taxon>
        <taxon>Oceanospirillales</taxon>
        <taxon>Oceanospirillaceae</taxon>
        <taxon>Marinospirillum</taxon>
    </lineage>
</organism>
<evidence type="ECO:0000256" key="12">
    <source>
        <dbReference type="SAM" id="Phobius"/>
    </source>
</evidence>
<dbReference type="GO" id="GO:0055085">
    <property type="term" value="P:transmembrane transport"/>
    <property type="evidence" value="ECO:0007669"/>
    <property type="project" value="InterPro"/>
</dbReference>
<feature type="transmembrane region" description="Helical" evidence="12">
    <location>
        <begin position="295"/>
        <end position="314"/>
    </location>
</feature>
<dbReference type="GO" id="GO:0043190">
    <property type="term" value="C:ATP-binding cassette (ABC) transporter complex"/>
    <property type="evidence" value="ECO:0007669"/>
    <property type="project" value="InterPro"/>
</dbReference>
<dbReference type="InterPro" id="IPR005495">
    <property type="entry name" value="LptG/LptF_permease"/>
</dbReference>
<dbReference type="Pfam" id="PF03739">
    <property type="entry name" value="LptF_LptG"/>
    <property type="match status" value="1"/>
</dbReference>
<evidence type="ECO:0000256" key="10">
    <source>
        <dbReference type="ARBA" id="ARBA00023136"/>
    </source>
</evidence>
<name>A0A1I1H2Z2_9GAMM</name>
<comment type="subcellular location">
    <subcellularLocation>
        <location evidence="2">Cell inner membrane</location>
        <topology evidence="2">Multi-pass membrane protein</topology>
    </subcellularLocation>
</comment>
<gene>
    <name evidence="13" type="ORF">SAMN05660443_1783</name>
</gene>
<reference evidence="13 14" key="1">
    <citation type="submission" date="2016-10" db="EMBL/GenBank/DDBJ databases">
        <authorList>
            <person name="de Groot N.N."/>
        </authorList>
    </citation>
    <scope>NUCLEOTIDE SEQUENCE [LARGE SCALE GENOMIC DNA]</scope>
    <source>
        <strain evidence="13 14">DSM 18438</strain>
    </source>
</reference>
<evidence type="ECO:0000256" key="2">
    <source>
        <dbReference type="ARBA" id="ARBA00004429"/>
    </source>
</evidence>
<dbReference type="NCBIfam" id="TIGR04407">
    <property type="entry name" value="LptF_YjgP"/>
    <property type="match status" value="1"/>
</dbReference>
<keyword evidence="8 12" id="KW-0812">Transmembrane</keyword>
<evidence type="ECO:0000256" key="1">
    <source>
        <dbReference type="ARBA" id="ARBA00002265"/>
    </source>
</evidence>
<evidence type="ECO:0000256" key="6">
    <source>
        <dbReference type="ARBA" id="ARBA00022475"/>
    </source>
</evidence>
<keyword evidence="5" id="KW-0813">Transport</keyword>
<keyword evidence="9 12" id="KW-1133">Transmembrane helix</keyword>
<keyword evidence="14" id="KW-1185">Reference proteome</keyword>
<comment type="subunit">
    <text evidence="11">Component of the lipopolysaccharide transport and assembly complex. The LptBFG transporter is composed of two ATP-binding proteins (LptB) and two transmembrane proteins (LptF and LptG).</text>
</comment>
<feature type="transmembrane region" description="Helical" evidence="12">
    <location>
        <begin position="12"/>
        <end position="35"/>
    </location>
</feature>
<evidence type="ECO:0000256" key="11">
    <source>
        <dbReference type="ARBA" id="ARBA00026081"/>
    </source>
</evidence>
<proteinExistence type="inferred from homology"/>
<accession>A0A1I1H2Z2</accession>
<evidence type="ECO:0000256" key="5">
    <source>
        <dbReference type="ARBA" id="ARBA00022448"/>
    </source>
</evidence>
<dbReference type="PANTHER" id="PTHR33529">
    <property type="entry name" value="SLR0882 PROTEIN-RELATED"/>
    <property type="match status" value="1"/>
</dbReference>